<dbReference type="PANTHER" id="PTHR43567">
    <property type="entry name" value="FLAVOREDOXIN-RELATED-RELATED"/>
    <property type="match status" value="1"/>
</dbReference>
<dbReference type="AlphaFoldDB" id="A0A1G6X2G2"/>
<keyword evidence="2" id="KW-0285">Flavoprotein</keyword>
<dbReference type="Proteomes" id="UP000198995">
    <property type="component" value="Unassembled WGS sequence"/>
</dbReference>
<accession>A0A1G6X2G2</accession>
<feature type="domain" description="Flavin reductase like" evidence="4">
    <location>
        <begin position="12"/>
        <end position="155"/>
    </location>
</feature>
<organism evidence="5 6">
    <name type="scientific">Peptococcus niger</name>
    <dbReference type="NCBI Taxonomy" id="2741"/>
    <lineage>
        <taxon>Bacteria</taxon>
        <taxon>Bacillati</taxon>
        <taxon>Bacillota</taxon>
        <taxon>Clostridia</taxon>
        <taxon>Eubacteriales</taxon>
        <taxon>Peptococcaceae</taxon>
        <taxon>Peptococcus</taxon>
    </lineage>
</organism>
<dbReference type="GO" id="GO:0016646">
    <property type="term" value="F:oxidoreductase activity, acting on the CH-NH group of donors, NAD or NADP as acceptor"/>
    <property type="evidence" value="ECO:0007669"/>
    <property type="project" value="UniProtKB-ARBA"/>
</dbReference>
<evidence type="ECO:0000256" key="2">
    <source>
        <dbReference type="ARBA" id="ARBA00022630"/>
    </source>
</evidence>
<keyword evidence="6" id="KW-1185">Reference proteome</keyword>
<dbReference type="PANTHER" id="PTHR43567:SF1">
    <property type="entry name" value="FLAVOREDOXIN"/>
    <property type="match status" value="1"/>
</dbReference>
<proteinExistence type="inferred from homology"/>
<evidence type="ECO:0000259" key="4">
    <source>
        <dbReference type="SMART" id="SM00903"/>
    </source>
</evidence>
<evidence type="ECO:0000313" key="6">
    <source>
        <dbReference type="Proteomes" id="UP000198995"/>
    </source>
</evidence>
<dbReference type="RefSeq" id="WP_091791808.1">
    <property type="nucleotide sequence ID" value="NZ_FNAF01000006.1"/>
</dbReference>
<dbReference type="EMBL" id="FNAF01000006">
    <property type="protein sequence ID" value="SDD71607.1"/>
    <property type="molecule type" value="Genomic_DNA"/>
</dbReference>
<dbReference type="STRING" id="2741.SAMN04489866_10618"/>
<dbReference type="InterPro" id="IPR002563">
    <property type="entry name" value="Flavin_Rdtase-like_dom"/>
</dbReference>
<dbReference type="Gene3D" id="2.30.110.10">
    <property type="entry name" value="Electron Transport, Fmn-binding Protein, Chain A"/>
    <property type="match status" value="1"/>
</dbReference>
<dbReference type="OrthoDB" id="9806228at2"/>
<dbReference type="SMART" id="SM00903">
    <property type="entry name" value="Flavin_Reduct"/>
    <property type="match status" value="1"/>
</dbReference>
<evidence type="ECO:0000313" key="5">
    <source>
        <dbReference type="EMBL" id="SDD71607.1"/>
    </source>
</evidence>
<dbReference type="GO" id="GO:0010181">
    <property type="term" value="F:FMN binding"/>
    <property type="evidence" value="ECO:0007669"/>
    <property type="project" value="InterPro"/>
</dbReference>
<protein>
    <submittedName>
        <fullName evidence="5">NADH-FMN oxidoreductase RutF, flavin reductase (DIM6/NTAB) family</fullName>
    </submittedName>
</protein>
<evidence type="ECO:0000256" key="1">
    <source>
        <dbReference type="ARBA" id="ARBA00001917"/>
    </source>
</evidence>
<reference evidence="5 6" key="1">
    <citation type="submission" date="2016-10" db="EMBL/GenBank/DDBJ databases">
        <authorList>
            <person name="de Groot N.N."/>
        </authorList>
    </citation>
    <scope>NUCLEOTIDE SEQUENCE [LARGE SCALE GENOMIC DNA]</scope>
    <source>
        <strain evidence="5 6">DSM 20475</strain>
    </source>
</reference>
<name>A0A1G6X2G2_PEPNI</name>
<comment type="cofactor">
    <cofactor evidence="1">
        <name>FMN</name>
        <dbReference type="ChEBI" id="CHEBI:58210"/>
    </cofactor>
</comment>
<sequence>MKTDFGPKTTGLPTPIVVIGSYDDKDRPNAMTAAWAGICASFPPCIMVCINENHQTAANIRHSNEFTVHVPGSDQVAATDYYGIASGKTEDKIASAGHTISPATHVHAPIINEFPIVMECRVYSRLQIGPGMVLIGEIINLAVDKTCLKPTENGQETIDFAKIAPFAFNQADRTYNAIAAPIAGAWNAGLGLKKS</sequence>
<dbReference type="SUPFAM" id="SSF50475">
    <property type="entry name" value="FMN-binding split barrel"/>
    <property type="match status" value="1"/>
</dbReference>
<evidence type="ECO:0000256" key="3">
    <source>
        <dbReference type="ARBA" id="ARBA00038054"/>
    </source>
</evidence>
<gene>
    <name evidence="5" type="ORF">SAMN04489866_10618</name>
</gene>
<dbReference type="Pfam" id="PF01613">
    <property type="entry name" value="Flavin_Reduct"/>
    <property type="match status" value="1"/>
</dbReference>
<dbReference type="InterPro" id="IPR052174">
    <property type="entry name" value="Flavoredoxin"/>
</dbReference>
<dbReference type="InterPro" id="IPR012349">
    <property type="entry name" value="Split_barrel_FMN-bd"/>
</dbReference>
<comment type="similarity">
    <text evidence="3">Belongs to the flavoredoxin family.</text>
</comment>